<dbReference type="PROSITE" id="PS50206">
    <property type="entry name" value="RHODANESE_3"/>
    <property type="match status" value="1"/>
</dbReference>
<dbReference type="Proteomes" id="UP000275267">
    <property type="component" value="Unassembled WGS sequence"/>
</dbReference>
<evidence type="ECO:0000313" key="4">
    <source>
        <dbReference type="Proteomes" id="UP000275267"/>
    </source>
</evidence>
<dbReference type="Pfam" id="PF00646">
    <property type="entry name" value="F-box"/>
    <property type="match status" value="1"/>
</dbReference>
<dbReference type="SUPFAM" id="SSF81383">
    <property type="entry name" value="F-box domain"/>
    <property type="match status" value="1"/>
</dbReference>
<dbReference type="PANTHER" id="PTHR32141:SF144">
    <property type="entry name" value="OS07G0277500 PROTEIN"/>
    <property type="match status" value="1"/>
</dbReference>
<dbReference type="STRING" id="4540.A0A3L6PBI2"/>
<feature type="domain" description="Rhodanese" evidence="2">
    <location>
        <begin position="207"/>
        <end position="234"/>
    </location>
</feature>
<gene>
    <name evidence="3" type="ORF">C2845_PM10G07520</name>
</gene>
<accession>A0A3L6PBI2</accession>
<proteinExistence type="predicted"/>
<comment type="caution">
    <text evidence="3">The sequence shown here is derived from an EMBL/GenBank/DDBJ whole genome shotgun (WGS) entry which is preliminary data.</text>
</comment>
<evidence type="ECO:0000256" key="1">
    <source>
        <dbReference type="SAM" id="MobiDB-lite"/>
    </source>
</evidence>
<organism evidence="3 4">
    <name type="scientific">Panicum miliaceum</name>
    <name type="common">Proso millet</name>
    <name type="synonym">Broomcorn millet</name>
    <dbReference type="NCBI Taxonomy" id="4540"/>
    <lineage>
        <taxon>Eukaryota</taxon>
        <taxon>Viridiplantae</taxon>
        <taxon>Streptophyta</taxon>
        <taxon>Embryophyta</taxon>
        <taxon>Tracheophyta</taxon>
        <taxon>Spermatophyta</taxon>
        <taxon>Magnoliopsida</taxon>
        <taxon>Liliopsida</taxon>
        <taxon>Poales</taxon>
        <taxon>Poaceae</taxon>
        <taxon>PACMAD clade</taxon>
        <taxon>Panicoideae</taxon>
        <taxon>Panicodae</taxon>
        <taxon>Paniceae</taxon>
        <taxon>Panicinae</taxon>
        <taxon>Panicum</taxon>
        <taxon>Panicum sect. Panicum</taxon>
    </lineage>
</organism>
<dbReference type="Pfam" id="PF24758">
    <property type="entry name" value="LRR_At5g56370"/>
    <property type="match status" value="1"/>
</dbReference>
<dbReference type="PANTHER" id="PTHR32141">
    <property type="match status" value="1"/>
</dbReference>
<feature type="compositionally biased region" description="Basic and acidic residues" evidence="1">
    <location>
        <begin position="28"/>
        <end position="37"/>
    </location>
</feature>
<evidence type="ECO:0000313" key="3">
    <source>
        <dbReference type="EMBL" id="RLM54249.1"/>
    </source>
</evidence>
<dbReference type="InterPro" id="IPR036047">
    <property type="entry name" value="F-box-like_dom_sf"/>
</dbReference>
<name>A0A3L6PBI2_PANMI</name>
<dbReference type="OrthoDB" id="692947at2759"/>
<sequence>MEREIESEETLPPPSQTDAPHGGSTRSEPAEGSHGREPPPGVEGRGREEDDGVDRISHLHADILGDIISLLPTKDAARTQTLSSRWRRLWRSAPLNLDHRDLRWPRYDEQELATLTSHILASHPGPARPLSVGVAHLHPRPAVVDAWLRSPAVDGLQELEFDFGGLYELPANLPLPASAFRFSATLRVATIAKCRVPDDGALCFPRLRQLGLEDVVILEGSLHRIIAGCPVLESLLLTDSLVSLGLRVHTGELIIEHAPLLERLLQLEFRIATHLSVISSPKLETVDCFSDLDFYAKLKSEAAELQELSAVSFVTVVGSVKILAINIPSLSIDMFIDLMRCFPRLEKLYIQIVPLE</sequence>
<dbReference type="CDD" id="cd22160">
    <property type="entry name" value="F-box_AtFBL13-like"/>
    <property type="match status" value="1"/>
</dbReference>
<protein>
    <recommendedName>
        <fullName evidence="2">Rhodanese domain-containing protein</fullName>
    </recommendedName>
</protein>
<dbReference type="InterPro" id="IPR001810">
    <property type="entry name" value="F-box_dom"/>
</dbReference>
<dbReference type="EMBL" id="PQIB02000018">
    <property type="protein sequence ID" value="RLM54249.1"/>
    <property type="molecule type" value="Genomic_DNA"/>
</dbReference>
<dbReference type="InterPro" id="IPR053781">
    <property type="entry name" value="F-box_AtFBL13-like"/>
</dbReference>
<evidence type="ECO:0000259" key="2">
    <source>
        <dbReference type="PROSITE" id="PS50206"/>
    </source>
</evidence>
<keyword evidence="4" id="KW-1185">Reference proteome</keyword>
<dbReference type="InterPro" id="IPR001763">
    <property type="entry name" value="Rhodanese-like_dom"/>
</dbReference>
<dbReference type="InterPro" id="IPR055302">
    <property type="entry name" value="F-box_dom-containing"/>
</dbReference>
<reference evidence="4" key="1">
    <citation type="journal article" date="2019" name="Nat. Commun.">
        <title>The genome of broomcorn millet.</title>
        <authorList>
            <person name="Zou C."/>
            <person name="Miki D."/>
            <person name="Li D."/>
            <person name="Tang Q."/>
            <person name="Xiao L."/>
            <person name="Rajput S."/>
            <person name="Deng P."/>
            <person name="Jia W."/>
            <person name="Huang R."/>
            <person name="Zhang M."/>
            <person name="Sun Y."/>
            <person name="Hu J."/>
            <person name="Fu X."/>
            <person name="Schnable P.S."/>
            <person name="Li F."/>
            <person name="Zhang H."/>
            <person name="Feng B."/>
            <person name="Zhu X."/>
            <person name="Liu R."/>
            <person name="Schnable J.C."/>
            <person name="Zhu J.-K."/>
            <person name="Zhang H."/>
        </authorList>
    </citation>
    <scope>NUCLEOTIDE SEQUENCE [LARGE SCALE GENOMIC DNA]</scope>
</reference>
<dbReference type="InterPro" id="IPR055411">
    <property type="entry name" value="LRR_FXL15/At3g58940/PEG3-like"/>
</dbReference>
<feature type="region of interest" description="Disordered" evidence="1">
    <location>
        <begin position="1"/>
        <end position="50"/>
    </location>
</feature>
<dbReference type="AlphaFoldDB" id="A0A3L6PBI2"/>